<protein>
    <submittedName>
        <fullName evidence="3">Histidine kinase-like protein</fullName>
    </submittedName>
</protein>
<proteinExistence type="predicted"/>
<dbReference type="InterPro" id="IPR036890">
    <property type="entry name" value="HATPase_C_sf"/>
</dbReference>
<gene>
    <name evidence="3" type="ORF">FHX78_114254</name>
</gene>
<dbReference type="Pfam" id="PF13581">
    <property type="entry name" value="HATPase_c_2"/>
    <property type="match status" value="1"/>
</dbReference>
<dbReference type="Proteomes" id="UP000316603">
    <property type="component" value="Unassembled WGS sequence"/>
</dbReference>
<dbReference type="EMBL" id="VIWV01000001">
    <property type="protein sequence ID" value="TWF87250.1"/>
    <property type="molecule type" value="Genomic_DNA"/>
</dbReference>
<keyword evidence="3" id="KW-0808">Transferase</keyword>
<dbReference type="GO" id="GO:0004674">
    <property type="term" value="F:protein serine/threonine kinase activity"/>
    <property type="evidence" value="ECO:0007669"/>
    <property type="project" value="UniProtKB-KW"/>
</dbReference>
<keyword evidence="4" id="KW-1185">Reference proteome</keyword>
<dbReference type="AlphaFoldDB" id="A0A561TJL6"/>
<evidence type="ECO:0000313" key="4">
    <source>
        <dbReference type="Proteomes" id="UP000316603"/>
    </source>
</evidence>
<reference evidence="3 4" key="1">
    <citation type="submission" date="2019-06" db="EMBL/GenBank/DDBJ databases">
        <title>Sequencing the genomes of 1000 actinobacteria strains.</title>
        <authorList>
            <person name="Klenk H.-P."/>
        </authorList>
    </citation>
    <scope>NUCLEOTIDE SEQUENCE [LARGE SCALE GENOMIC DNA]</scope>
    <source>
        <strain evidence="3 4">DSM 41695</strain>
    </source>
</reference>
<comment type="caution">
    <text evidence="3">The sequence shown here is derived from an EMBL/GenBank/DDBJ whole genome shotgun (WGS) entry which is preliminary data.</text>
</comment>
<sequence length="231" mass="25287">MPGIDTRDIQHRCVLPFEALPAEVRLLRRSAVAQLGQWGVPSIGDEAQLVVTELATNVIKHVGEGTSATLILEWKGERLRVEMHDKSRSLPAPRAADLSAECGRGLHMLAAMTVDWGTVVTALGKVVWCEIELGAETACRRVGRAVAALENYQGCGGAGAGGRQREAALEESAIELIADLLHWTSARGLDPDDVLDRAQMHYEAEAAYCSFQNEVRRRRRHMRLQASSSRP</sequence>
<feature type="domain" description="Histidine kinase/HSP90-like ATPase" evidence="2">
    <location>
        <begin position="17"/>
        <end position="116"/>
    </location>
</feature>
<keyword evidence="3" id="KW-0418">Kinase</keyword>
<dbReference type="InterPro" id="IPR003594">
    <property type="entry name" value="HATPase_dom"/>
</dbReference>
<dbReference type="RefSeq" id="WP_145869039.1">
    <property type="nucleotide sequence ID" value="NZ_VIWV01000001.1"/>
</dbReference>
<dbReference type="Gene3D" id="3.30.565.10">
    <property type="entry name" value="Histidine kinase-like ATPase, C-terminal domain"/>
    <property type="match status" value="1"/>
</dbReference>
<evidence type="ECO:0000313" key="3">
    <source>
        <dbReference type="EMBL" id="TWF87250.1"/>
    </source>
</evidence>
<dbReference type="InterPro" id="IPR050267">
    <property type="entry name" value="Anti-sigma-factor_SerPK"/>
</dbReference>
<keyword evidence="1" id="KW-0723">Serine/threonine-protein kinase</keyword>
<evidence type="ECO:0000256" key="1">
    <source>
        <dbReference type="ARBA" id="ARBA00022527"/>
    </source>
</evidence>
<organism evidence="3 4">
    <name type="scientific">Streptomyces capillispiralis</name>
    <dbReference type="NCBI Taxonomy" id="68182"/>
    <lineage>
        <taxon>Bacteria</taxon>
        <taxon>Bacillati</taxon>
        <taxon>Actinomycetota</taxon>
        <taxon>Actinomycetes</taxon>
        <taxon>Kitasatosporales</taxon>
        <taxon>Streptomycetaceae</taxon>
        <taxon>Streptomyces</taxon>
    </lineage>
</organism>
<name>A0A561TJL6_9ACTN</name>
<evidence type="ECO:0000259" key="2">
    <source>
        <dbReference type="Pfam" id="PF13581"/>
    </source>
</evidence>
<dbReference type="PANTHER" id="PTHR35526:SF3">
    <property type="entry name" value="ANTI-SIGMA-F FACTOR RSBW"/>
    <property type="match status" value="1"/>
</dbReference>
<accession>A0A561TJL6</accession>
<dbReference type="SUPFAM" id="SSF55874">
    <property type="entry name" value="ATPase domain of HSP90 chaperone/DNA topoisomerase II/histidine kinase"/>
    <property type="match status" value="1"/>
</dbReference>
<dbReference type="OrthoDB" id="3211521at2"/>
<dbReference type="PANTHER" id="PTHR35526">
    <property type="entry name" value="ANTI-SIGMA-F FACTOR RSBW-RELATED"/>
    <property type="match status" value="1"/>
</dbReference>
<dbReference type="CDD" id="cd16936">
    <property type="entry name" value="HATPase_RsbW-like"/>
    <property type="match status" value="1"/>
</dbReference>